<keyword evidence="2 4" id="KW-0689">Ribosomal protein</keyword>
<evidence type="ECO:0000256" key="3">
    <source>
        <dbReference type="ARBA" id="ARBA00023274"/>
    </source>
</evidence>
<keyword evidence="4" id="KW-0694">RNA-binding</keyword>
<keyword evidence="4" id="KW-0699">rRNA-binding</keyword>
<evidence type="ECO:0000256" key="1">
    <source>
        <dbReference type="ARBA" id="ARBA00008553"/>
    </source>
</evidence>
<keyword evidence="3 4" id="KW-0687">Ribonucleoprotein</keyword>
<dbReference type="InterPro" id="IPR031309">
    <property type="entry name" value="Ribosomal_uL5_C"/>
</dbReference>
<dbReference type="GO" id="GO:0005840">
    <property type="term" value="C:ribosome"/>
    <property type="evidence" value="ECO:0007669"/>
    <property type="project" value="UniProtKB-KW"/>
</dbReference>
<evidence type="ECO:0000256" key="4">
    <source>
        <dbReference type="HAMAP-Rule" id="MF_01333"/>
    </source>
</evidence>
<gene>
    <name evidence="4 8" type="primary">rplE</name>
    <name evidence="8" type="ORF">Q5761_11880</name>
</gene>
<dbReference type="Pfam" id="PF00281">
    <property type="entry name" value="Ribosomal_L5"/>
    <property type="match status" value="1"/>
</dbReference>
<dbReference type="Pfam" id="PF00673">
    <property type="entry name" value="Ribosomal_L5_C"/>
    <property type="match status" value="1"/>
</dbReference>
<proteinExistence type="inferred from homology"/>
<dbReference type="RefSeq" id="WP_135224530.1">
    <property type="nucleotide sequence ID" value="NZ_CP132508.1"/>
</dbReference>
<dbReference type="Gene3D" id="3.30.1440.10">
    <property type="match status" value="1"/>
</dbReference>
<dbReference type="EMBL" id="CP132508">
    <property type="protein sequence ID" value="WPD19031.1"/>
    <property type="molecule type" value="Genomic_DNA"/>
</dbReference>
<dbReference type="InterPro" id="IPR020930">
    <property type="entry name" value="Ribosomal_uL5_bac-type"/>
</dbReference>
<dbReference type="HAMAP" id="MF_01333_B">
    <property type="entry name" value="Ribosomal_uL5_B"/>
    <property type="match status" value="1"/>
</dbReference>
<keyword evidence="9" id="KW-1185">Reference proteome</keyword>
<evidence type="ECO:0000256" key="2">
    <source>
        <dbReference type="ARBA" id="ARBA00022980"/>
    </source>
</evidence>
<dbReference type="SUPFAM" id="SSF55282">
    <property type="entry name" value="RL5-like"/>
    <property type="match status" value="1"/>
</dbReference>
<evidence type="ECO:0000256" key="5">
    <source>
        <dbReference type="RuleBase" id="RU003930"/>
    </source>
</evidence>
<protein>
    <recommendedName>
        <fullName evidence="4">Large ribosomal subunit protein uL5</fullName>
    </recommendedName>
</protein>
<dbReference type="InterPro" id="IPR002132">
    <property type="entry name" value="Ribosomal_uL5"/>
</dbReference>
<sequence>MATVVTNLKEKYEKEVVPALMERFGYTSIMQVPRIEKIVINMGVGDAIQNPKLLDSAVKELALITGQRPMVTRAKKSISAFKVRKGMAIGCKVTLRKQRMWDFLTKLIFLALPRVRDFRGLDPDSFDGRGNYTLGLREQLIFPEIDYDDIEKVRGMDVTIVTTAETDEEARELLRLLGMPFRQ</sequence>
<dbReference type="PANTHER" id="PTHR11994">
    <property type="entry name" value="60S RIBOSOMAL PROTEIN L11-RELATED"/>
    <property type="match status" value="1"/>
</dbReference>
<comment type="subunit">
    <text evidence="4">Part of the 50S ribosomal subunit; part of the 5S rRNA/L5/L18/L25 subcomplex. Contacts the 5S rRNA and the P site tRNA. Forms a bridge to the 30S subunit in the 70S ribosome.</text>
</comment>
<evidence type="ECO:0000259" key="6">
    <source>
        <dbReference type="Pfam" id="PF00281"/>
    </source>
</evidence>
<name>A0ABZ0QNG6_9FIRM</name>
<comment type="function">
    <text evidence="4">This is 1 of the proteins that bind and probably mediate the attachment of the 5S RNA into the large ribosomal subunit, where it forms part of the central protuberance. In the 70S ribosome it contacts protein S13 of the 30S subunit (bridge B1b), connecting the 2 subunits; this bridge is implicated in subunit movement. Contacts the P site tRNA; the 5S rRNA and some of its associated proteins might help stabilize positioning of ribosome-bound tRNAs.</text>
</comment>
<evidence type="ECO:0000313" key="8">
    <source>
        <dbReference type="EMBL" id="WPD19031.1"/>
    </source>
</evidence>
<comment type="similarity">
    <text evidence="1 4 5">Belongs to the universal ribosomal protein uL5 family.</text>
</comment>
<feature type="domain" description="Large ribosomal subunit protein uL5 C-terminal" evidence="7">
    <location>
        <begin position="89"/>
        <end position="181"/>
    </location>
</feature>
<dbReference type="PIRSF" id="PIRSF002161">
    <property type="entry name" value="Ribosomal_L5"/>
    <property type="match status" value="1"/>
</dbReference>
<feature type="domain" description="Large ribosomal subunit protein uL5 N-terminal" evidence="6">
    <location>
        <begin position="29"/>
        <end position="84"/>
    </location>
</feature>
<keyword evidence="4" id="KW-0820">tRNA-binding</keyword>
<dbReference type="InterPro" id="IPR022803">
    <property type="entry name" value="Ribosomal_uL5_dom_sf"/>
</dbReference>
<reference evidence="8 9" key="1">
    <citation type="submission" date="2023-08" db="EMBL/GenBank/DDBJ databases">
        <title>Genome sequence of Thermaerobacter compostii strain Ins1, a spore-forming filamentous bacterium isolated from a deep geothermal reservoir.</title>
        <authorList>
            <person name="Bregnard D."/>
            <person name="Gonzalez D."/>
            <person name="Junier P."/>
        </authorList>
    </citation>
    <scope>NUCLEOTIDE SEQUENCE [LARGE SCALE GENOMIC DNA]</scope>
    <source>
        <strain evidence="8 9">Ins1</strain>
    </source>
</reference>
<dbReference type="NCBIfam" id="NF000585">
    <property type="entry name" value="PRK00010.1"/>
    <property type="match status" value="1"/>
</dbReference>
<organism evidence="8 9">
    <name type="scientific">Thermaerobacter composti</name>
    <dbReference type="NCBI Taxonomy" id="554949"/>
    <lineage>
        <taxon>Bacteria</taxon>
        <taxon>Bacillati</taxon>
        <taxon>Bacillota</taxon>
        <taxon>Clostridia</taxon>
        <taxon>Eubacteriales</taxon>
        <taxon>Clostridiales Family XVII. Incertae Sedis</taxon>
        <taxon>Thermaerobacter</taxon>
    </lineage>
</organism>
<evidence type="ECO:0000313" key="9">
    <source>
        <dbReference type="Proteomes" id="UP001304683"/>
    </source>
</evidence>
<evidence type="ECO:0000259" key="7">
    <source>
        <dbReference type="Pfam" id="PF00673"/>
    </source>
</evidence>
<dbReference type="Proteomes" id="UP001304683">
    <property type="component" value="Chromosome"/>
</dbReference>
<dbReference type="InterPro" id="IPR020929">
    <property type="entry name" value="Ribosomal_uL5_CS"/>
</dbReference>
<dbReference type="InterPro" id="IPR031310">
    <property type="entry name" value="Ribosomal_uL5_N"/>
</dbReference>
<accession>A0ABZ0QNG6</accession>
<dbReference type="PROSITE" id="PS00358">
    <property type="entry name" value="RIBOSOMAL_L5"/>
    <property type="match status" value="1"/>
</dbReference>